<dbReference type="AlphaFoldDB" id="A0A0H1R3L1"/>
<reference evidence="2 3" key="1">
    <citation type="journal article" date="2015" name="Int. J. Syst. Evol. Microbiol.">
        <title>Methanoculleus sediminis sp. nov., a methanogen from sediments near a submarine mud volcano.</title>
        <authorList>
            <person name="Chen S.C."/>
            <person name="Chen M.F."/>
            <person name="Lai M.C."/>
            <person name="Weng C.Y."/>
            <person name="Wu S.Y."/>
            <person name="Lin S."/>
            <person name="Yang T.F."/>
            <person name="Chen P.C."/>
        </authorList>
    </citation>
    <scope>NUCLEOTIDE SEQUENCE [LARGE SCALE GENOMIC DNA]</scope>
    <source>
        <strain evidence="2 3">S3Fa</strain>
    </source>
</reference>
<dbReference type="OrthoDB" id="105348at2157"/>
<keyword evidence="3" id="KW-1185">Reference proteome</keyword>
<dbReference type="RefSeq" id="WP_048180689.1">
    <property type="nucleotide sequence ID" value="NZ_JXOJ01000001.1"/>
</dbReference>
<dbReference type="Proteomes" id="UP000035301">
    <property type="component" value="Unassembled WGS sequence"/>
</dbReference>
<feature type="region of interest" description="Disordered" evidence="1">
    <location>
        <begin position="130"/>
        <end position="159"/>
    </location>
</feature>
<proteinExistence type="predicted"/>
<evidence type="ECO:0000313" key="3">
    <source>
        <dbReference type="Proteomes" id="UP000035301"/>
    </source>
</evidence>
<organism evidence="2 3">
    <name type="scientific">Methanoculleus sediminis</name>
    <dbReference type="NCBI Taxonomy" id="1550566"/>
    <lineage>
        <taxon>Archaea</taxon>
        <taxon>Methanobacteriati</taxon>
        <taxon>Methanobacteriota</taxon>
        <taxon>Stenosarchaea group</taxon>
        <taxon>Methanomicrobia</taxon>
        <taxon>Methanomicrobiales</taxon>
        <taxon>Methanomicrobiaceae</taxon>
        <taxon>Methanoculleus</taxon>
    </lineage>
</organism>
<name>A0A0H1R3L1_9EURY</name>
<accession>A0A0H1R3L1</accession>
<evidence type="ECO:0008006" key="4">
    <source>
        <dbReference type="Google" id="ProtNLM"/>
    </source>
</evidence>
<sequence length="159" mass="17468">MTVNLTDRMKAWIEAMGCHLCVATPEGVPFVVLGRYAEVTGNGEVAFALAQDEAKVIAPVLSENPRVAFGVSRQGGIRAAYQFKGTGELLRSGQAFDAVSGRAREEKGIDTAAVLLVRLTELYCTKPGYEAGQRLDGMPPEELDAWERQRWKDVPRKRD</sequence>
<dbReference type="Gene3D" id="2.30.110.10">
    <property type="entry name" value="Electron Transport, Fmn-binding Protein, Chain A"/>
    <property type="match status" value="1"/>
</dbReference>
<dbReference type="STRING" id="1550566.SZ63_00345"/>
<protein>
    <recommendedName>
        <fullName evidence="4">Pyridoxamine 5'-phosphate oxidase putative domain-containing protein</fullName>
    </recommendedName>
</protein>
<comment type="caution">
    <text evidence="2">The sequence shown here is derived from an EMBL/GenBank/DDBJ whole genome shotgun (WGS) entry which is preliminary data.</text>
</comment>
<dbReference type="EMBL" id="JXOJ01000001">
    <property type="protein sequence ID" value="KLK89381.1"/>
    <property type="molecule type" value="Genomic_DNA"/>
</dbReference>
<gene>
    <name evidence="2" type="ORF">SZ63_00345</name>
</gene>
<dbReference type="PATRIC" id="fig|1550566.3.peg.79"/>
<feature type="compositionally biased region" description="Basic and acidic residues" evidence="1">
    <location>
        <begin position="145"/>
        <end position="159"/>
    </location>
</feature>
<evidence type="ECO:0000256" key="1">
    <source>
        <dbReference type="SAM" id="MobiDB-lite"/>
    </source>
</evidence>
<dbReference type="SUPFAM" id="SSF50475">
    <property type="entry name" value="FMN-binding split barrel"/>
    <property type="match status" value="1"/>
</dbReference>
<evidence type="ECO:0000313" key="2">
    <source>
        <dbReference type="EMBL" id="KLK89381.1"/>
    </source>
</evidence>
<dbReference type="InterPro" id="IPR012349">
    <property type="entry name" value="Split_barrel_FMN-bd"/>
</dbReference>